<dbReference type="InterPro" id="IPR041628">
    <property type="entry name" value="ChlI/MoxR_AAA_lid"/>
</dbReference>
<dbReference type="Gene3D" id="3.40.50.410">
    <property type="entry name" value="von Willebrand factor, type A domain"/>
    <property type="match status" value="1"/>
</dbReference>
<protein>
    <submittedName>
        <fullName evidence="4">Magnesium chelatase subunit D</fullName>
    </submittedName>
</protein>
<dbReference type="CDD" id="cd01451">
    <property type="entry name" value="vWA_Magnesium_chelatase"/>
    <property type="match status" value="1"/>
</dbReference>
<feature type="region of interest" description="Disordered" evidence="2">
    <location>
        <begin position="221"/>
        <end position="244"/>
    </location>
</feature>
<gene>
    <name evidence="4" type="ORF">SAMN05444004_11671</name>
</gene>
<dbReference type="Pfam" id="PF17863">
    <property type="entry name" value="AAA_lid_2"/>
    <property type="match status" value="1"/>
</dbReference>
<organism evidence="4 5">
    <name type="scientific">Jannaschia faecimaris</name>
    <dbReference type="NCBI Taxonomy" id="1244108"/>
    <lineage>
        <taxon>Bacteria</taxon>
        <taxon>Pseudomonadati</taxon>
        <taxon>Pseudomonadota</taxon>
        <taxon>Alphaproteobacteria</taxon>
        <taxon>Rhodobacterales</taxon>
        <taxon>Roseobacteraceae</taxon>
        <taxon>Jannaschia</taxon>
    </lineage>
</organism>
<dbReference type="Proteomes" id="UP000198914">
    <property type="component" value="Unassembled WGS sequence"/>
</dbReference>
<dbReference type="Gene3D" id="1.10.8.80">
    <property type="entry name" value="Magnesium chelatase subunit I, C-Terminal domain"/>
    <property type="match status" value="1"/>
</dbReference>
<dbReference type="Pfam" id="PF13519">
    <property type="entry name" value="VWA_2"/>
    <property type="match status" value="1"/>
</dbReference>
<reference evidence="5" key="1">
    <citation type="submission" date="2016-10" db="EMBL/GenBank/DDBJ databases">
        <authorList>
            <person name="Varghese N."/>
            <person name="Submissions S."/>
        </authorList>
    </citation>
    <scope>NUCLEOTIDE SEQUENCE [LARGE SCALE GENOMIC DNA]</scope>
    <source>
        <strain evidence="5">DSM 100420</strain>
    </source>
</reference>
<dbReference type="InterPro" id="IPR002035">
    <property type="entry name" value="VWF_A"/>
</dbReference>
<name>A0A1H3TEY7_9RHOB</name>
<dbReference type="PROSITE" id="PS50234">
    <property type="entry name" value="VWFA"/>
    <property type="match status" value="1"/>
</dbReference>
<comment type="similarity">
    <text evidence="1">Belongs to the Mg-chelatase subunits D/I family.</text>
</comment>
<dbReference type="SMART" id="SM00327">
    <property type="entry name" value="VWA"/>
    <property type="match status" value="1"/>
</dbReference>
<accession>A0A1H3TEY7</accession>
<evidence type="ECO:0000259" key="3">
    <source>
        <dbReference type="PROSITE" id="PS50234"/>
    </source>
</evidence>
<sequence length="532" mass="56181">MSHLPLILALLRADTGLGGLVLRARAGPAQTAALNLCDRALGPGPKLHPTMGPEALEGGLDVAASLAAGSLRRTAGVLDRPGPLRLPMAERATSFLATRLAAHVDSERAILIAIDEGIEEEAIPTPLAARCAFWLTLNDRPDSEEPWTARATAPASVNVPDEITDQIVTLTATLGIHDLRGPLLALRAARGIAALDGRATVMLEDATLAAELVLAPRATQIPEPPAPEQAEKPDAPEQQDEKTDLTQIPQDILLDAVRAALPPDLLAQLAQKAGRRAKGSGSGAKRQGNRRGRPLAPRGTAQAQGRVDLIATLRAAAPWQTIRKQAEPDRHGPILRKSDLRHKRYEEKSDRLLIFTVDASGSAALARLAEAKGAVELLLTEAYSRRDHVALVAFRGEGADLLLSPTRSLVQTKRRLAALPGGGGTPLAHGLIEAQNVAQMAARKGLTPTLVLLTDGRGNIALDGSRDRKLAAADVERTARGLRGLDALIIDTGNRPEPALKRLAQILNAPYIPLPRADAQRLSQAVGAALGS</sequence>
<dbReference type="SUPFAM" id="SSF53300">
    <property type="entry name" value="vWA-like"/>
    <property type="match status" value="1"/>
</dbReference>
<dbReference type="InterPro" id="IPR041702">
    <property type="entry name" value="BchD/ChlD_VWA"/>
</dbReference>
<evidence type="ECO:0000256" key="1">
    <source>
        <dbReference type="ARBA" id="ARBA00005799"/>
    </source>
</evidence>
<dbReference type="PANTHER" id="PTHR43473:SF2">
    <property type="entry name" value="MAGNESIUM-CHELATASE SUBUNIT CHLD, CHLOROPLASTIC"/>
    <property type="match status" value="1"/>
</dbReference>
<feature type="region of interest" description="Disordered" evidence="2">
    <location>
        <begin position="271"/>
        <end position="302"/>
    </location>
</feature>
<dbReference type="RefSeq" id="WP_244504692.1">
    <property type="nucleotide sequence ID" value="NZ_FNPX01000016.1"/>
</dbReference>
<evidence type="ECO:0000313" key="4">
    <source>
        <dbReference type="EMBL" id="SDZ48391.1"/>
    </source>
</evidence>
<dbReference type="EMBL" id="FNPX01000016">
    <property type="protein sequence ID" value="SDZ48391.1"/>
    <property type="molecule type" value="Genomic_DNA"/>
</dbReference>
<dbReference type="PANTHER" id="PTHR43473">
    <property type="entry name" value="MAGNESIUM-CHELATASE SUBUNIT CHLD, CHLOROPLASTIC"/>
    <property type="match status" value="1"/>
</dbReference>
<evidence type="ECO:0000256" key="2">
    <source>
        <dbReference type="SAM" id="MobiDB-lite"/>
    </source>
</evidence>
<evidence type="ECO:0000313" key="5">
    <source>
        <dbReference type="Proteomes" id="UP000198914"/>
    </source>
</evidence>
<feature type="domain" description="VWFA" evidence="3">
    <location>
        <begin position="352"/>
        <end position="530"/>
    </location>
</feature>
<dbReference type="InterPro" id="IPR036465">
    <property type="entry name" value="vWFA_dom_sf"/>
</dbReference>
<proteinExistence type="inferred from homology"/>
<dbReference type="STRING" id="1244108.SAMN05444004_11671"/>
<keyword evidence="5" id="KW-1185">Reference proteome</keyword>
<feature type="compositionally biased region" description="Basic and acidic residues" evidence="2">
    <location>
        <begin position="229"/>
        <end position="244"/>
    </location>
</feature>
<dbReference type="AlphaFoldDB" id="A0A1H3TEY7"/>